<reference evidence="1" key="1">
    <citation type="submission" date="2020-05" db="EMBL/GenBank/DDBJ databases">
        <authorList>
            <person name="Chiriac C."/>
            <person name="Salcher M."/>
            <person name="Ghai R."/>
            <person name="Kavagutti S V."/>
        </authorList>
    </citation>
    <scope>NUCLEOTIDE SEQUENCE</scope>
</reference>
<sequence>MRGISANPTIAALVMQLFHARTNAHVLHLRTKSYATHVALNEFYDNIVELTDTLAEATQGRYGILDYPELPYKPESDPIQMVRGLRRYIDENREAMCDHSELQNLIDEIVAQTDSTLYKLENLS</sequence>
<organism evidence="1">
    <name type="scientific">uncultured Caudovirales phage</name>
    <dbReference type="NCBI Taxonomy" id="2100421"/>
    <lineage>
        <taxon>Viruses</taxon>
        <taxon>Duplodnaviria</taxon>
        <taxon>Heunggongvirae</taxon>
        <taxon>Uroviricota</taxon>
        <taxon>Caudoviricetes</taxon>
        <taxon>Peduoviridae</taxon>
        <taxon>Maltschvirus</taxon>
        <taxon>Maltschvirus maltsch</taxon>
    </lineage>
</organism>
<gene>
    <name evidence="1" type="ORF">UFOVP232_37</name>
</gene>
<dbReference type="Pfam" id="PF19174">
    <property type="entry name" value="DUF5856"/>
    <property type="match status" value="1"/>
</dbReference>
<name>A0A6J7WQL6_9CAUD</name>
<accession>A0A6J7WQL6</accession>
<dbReference type="InterPro" id="IPR043876">
    <property type="entry name" value="DUF5856"/>
</dbReference>
<protein>
    <submittedName>
        <fullName evidence="1">Uncharacterized protein</fullName>
    </submittedName>
</protein>
<proteinExistence type="predicted"/>
<dbReference type="EMBL" id="LR798281">
    <property type="protein sequence ID" value="CAB5220060.1"/>
    <property type="molecule type" value="Genomic_DNA"/>
</dbReference>
<evidence type="ECO:0000313" key="1">
    <source>
        <dbReference type="EMBL" id="CAB5220060.1"/>
    </source>
</evidence>